<dbReference type="AlphaFoldDB" id="A0A438D1M0"/>
<name>A0A438D1M0_VITVI</name>
<dbReference type="EMBL" id="QGNW01001845">
    <property type="protein sequence ID" value="RVW29356.1"/>
    <property type="molecule type" value="Genomic_DNA"/>
</dbReference>
<comment type="caution">
    <text evidence="1">The sequence shown here is derived from an EMBL/GenBank/DDBJ whole genome shotgun (WGS) entry which is preliminary data.</text>
</comment>
<dbReference type="Proteomes" id="UP000288805">
    <property type="component" value="Unassembled WGS sequence"/>
</dbReference>
<organism evidence="1 2">
    <name type="scientific">Vitis vinifera</name>
    <name type="common">Grape</name>
    <dbReference type="NCBI Taxonomy" id="29760"/>
    <lineage>
        <taxon>Eukaryota</taxon>
        <taxon>Viridiplantae</taxon>
        <taxon>Streptophyta</taxon>
        <taxon>Embryophyta</taxon>
        <taxon>Tracheophyta</taxon>
        <taxon>Spermatophyta</taxon>
        <taxon>Magnoliopsida</taxon>
        <taxon>eudicotyledons</taxon>
        <taxon>Gunneridae</taxon>
        <taxon>Pentapetalae</taxon>
        <taxon>rosids</taxon>
        <taxon>Vitales</taxon>
        <taxon>Vitaceae</taxon>
        <taxon>Viteae</taxon>
        <taxon>Vitis</taxon>
    </lineage>
</organism>
<evidence type="ECO:0000313" key="2">
    <source>
        <dbReference type="Proteomes" id="UP000288805"/>
    </source>
</evidence>
<sequence>MSRKGRRWFTVESKAFELVIDEVGGKLRECIWERCKGISSWIRFGDASLSSLLVGVESCCRDRDDRKGKRLSGGWNILAEKLREVGVAPFGGLKDPISLDVLKRKRSLIQGHMRM</sequence>
<gene>
    <name evidence="1" type="ORF">CK203_115522</name>
</gene>
<accession>A0A438D1M0</accession>
<reference evidence="1 2" key="1">
    <citation type="journal article" date="2018" name="PLoS Genet.">
        <title>Population sequencing reveals clonal diversity and ancestral inbreeding in the grapevine cultivar Chardonnay.</title>
        <authorList>
            <person name="Roach M.J."/>
            <person name="Johnson D.L."/>
            <person name="Bohlmann J."/>
            <person name="van Vuuren H.J."/>
            <person name="Jones S.J."/>
            <person name="Pretorius I.S."/>
            <person name="Schmidt S.A."/>
            <person name="Borneman A.R."/>
        </authorList>
    </citation>
    <scope>NUCLEOTIDE SEQUENCE [LARGE SCALE GENOMIC DNA]</scope>
    <source>
        <strain evidence="2">cv. Chardonnay</strain>
        <tissue evidence="1">Leaf</tissue>
    </source>
</reference>
<proteinExistence type="predicted"/>
<protein>
    <submittedName>
        <fullName evidence="1">Uncharacterized protein</fullName>
    </submittedName>
</protein>
<evidence type="ECO:0000313" key="1">
    <source>
        <dbReference type="EMBL" id="RVW29356.1"/>
    </source>
</evidence>